<dbReference type="GO" id="GO:0001530">
    <property type="term" value="F:lipopolysaccharide binding"/>
    <property type="evidence" value="ECO:0007669"/>
    <property type="project" value="InterPro"/>
</dbReference>
<feature type="chain" id="PRO_5026991116" evidence="5">
    <location>
        <begin position="22"/>
        <end position="211"/>
    </location>
</feature>
<evidence type="ECO:0000256" key="5">
    <source>
        <dbReference type="SAM" id="SignalP"/>
    </source>
</evidence>
<dbReference type="Pfam" id="PF03968">
    <property type="entry name" value="LptD_N"/>
    <property type="match status" value="1"/>
</dbReference>
<dbReference type="GO" id="GO:0030288">
    <property type="term" value="C:outer membrane-bounded periplasmic space"/>
    <property type="evidence" value="ECO:0007669"/>
    <property type="project" value="TreeGrafter"/>
</dbReference>
<feature type="region of interest" description="Disordered" evidence="4">
    <location>
        <begin position="23"/>
        <end position="58"/>
    </location>
</feature>
<dbReference type="Gene3D" id="2.60.450.10">
    <property type="entry name" value="Lipopolysaccharide (LPS) transport protein A like domain"/>
    <property type="match status" value="1"/>
</dbReference>
<evidence type="ECO:0000259" key="6">
    <source>
        <dbReference type="Pfam" id="PF03968"/>
    </source>
</evidence>
<feature type="region of interest" description="Disordered" evidence="4">
    <location>
        <begin position="176"/>
        <end position="211"/>
    </location>
</feature>
<accession>A0A6M2BUZ2</accession>
<evidence type="ECO:0000313" key="8">
    <source>
        <dbReference type="Proteomes" id="UP000472676"/>
    </source>
</evidence>
<feature type="domain" description="Organic solvent tolerance-like N-terminal" evidence="6">
    <location>
        <begin position="61"/>
        <end position="170"/>
    </location>
</feature>
<reference evidence="7 8" key="1">
    <citation type="journal article" date="2014" name="Int. J. Syst. Evol. Microbiol.">
        <title>Solimonas terrae sp. nov., isolated from soil.</title>
        <authorList>
            <person name="Kim S.J."/>
            <person name="Moon J.Y."/>
            <person name="Weon H.Y."/>
            <person name="Ahn J.H."/>
            <person name="Chen W.M."/>
            <person name="Kwon S.W."/>
        </authorList>
    </citation>
    <scope>NUCLEOTIDE SEQUENCE [LARGE SCALE GENOMIC DNA]</scope>
    <source>
        <strain evidence="7 8">KIS83-12</strain>
    </source>
</reference>
<dbReference type="AlphaFoldDB" id="A0A6M2BUZ2"/>
<organism evidence="7 8">
    <name type="scientific">Solimonas terrae</name>
    <dbReference type="NCBI Taxonomy" id="1396819"/>
    <lineage>
        <taxon>Bacteria</taxon>
        <taxon>Pseudomonadati</taxon>
        <taxon>Pseudomonadota</taxon>
        <taxon>Gammaproteobacteria</taxon>
        <taxon>Nevskiales</taxon>
        <taxon>Nevskiaceae</taxon>
        <taxon>Solimonas</taxon>
    </lineage>
</organism>
<dbReference type="NCBIfam" id="TIGR03002">
    <property type="entry name" value="outer_YhbN_LptA"/>
    <property type="match status" value="1"/>
</dbReference>
<evidence type="ECO:0000313" key="7">
    <source>
        <dbReference type="EMBL" id="NGY05819.1"/>
    </source>
</evidence>
<dbReference type="PANTHER" id="PTHR36504">
    <property type="entry name" value="LIPOPOLYSACCHARIDE EXPORT SYSTEM PROTEIN LPTA"/>
    <property type="match status" value="1"/>
</dbReference>
<comment type="caution">
    <text evidence="7">The sequence shown here is derived from an EMBL/GenBank/DDBJ whole genome shotgun (WGS) entry which is preliminary data.</text>
</comment>
<dbReference type="Proteomes" id="UP000472676">
    <property type="component" value="Unassembled WGS sequence"/>
</dbReference>
<sequence length="211" mass="21753">MRPAASVSVLVGLVLSTGALAAEPSAPAAAAPAGATATKADAKPDARSQAEEMRPTGPVTVKADSAEWVQNNQMKYTGNVSMTSDTLVVHGDTMEVHQAADGQFEAWIHGQPATMDHAADPQATGAAARPLHAEAREIHYDSQSGTADLTGGAHVKRGDDEVDGETIGYVVPERRIRAASGGNGQVTITFQPPPAKSQGPSSDKKPKAKTP</sequence>
<dbReference type="InterPro" id="IPR052037">
    <property type="entry name" value="LPS_export_LptA"/>
</dbReference>
<dbReference type="InterPro" id="IPR005653">
    <property type="entry name" value="OstA-like_N"/>
</dbReference>
<feature type="compositionally biased region" description="Basic and acidic residues" evidence="4">
    <location>
        <begin position="40"/>
        <end position="54"/>
    </location>
</feature>
<evidence type="ECO:0000256" key="4">
    <source>
        <dbReference type="SAM" id="MobiDB-lite"/>
    </source>
</evidence>
<keyword evidence="3" id="KW-0574">Periplasm</keyword>
<dbReference type="GO" id="GO:0009279">
    <property type="term" value="C:cell outer membrane"/>
    <property type="evidence" value="ECO:0007669"/>
    <property type="project" value="TreeGrafter"/>
</dbReference>
<gene>
    <name evidence="7" type="primary">lptA</name>
    <name evidence="7" type="ORF">G7Y85_13685</name>
</gene>
<dbReference type="EMBL" id="JAAMOW010000007">
    <property type="protein sequence ID" value="NGY05819.1"/>
    <property type="molecule type" value="Genomic_DNA"/>
</dbReference>
<feature type="signal peptide" evidence="5">
    <location>
        <begin position="1"/>
        <end position="21"/>
    </location>
</feature>
<dbReference type="GO" id="GO:0017089">
    <property type="term" value="F:glycolipid transfer activity"/>
    <property type="evidence" value="ECO:0007669"/>
    <property type="project" value="TreeGrafter"/>
</dbReference>
<keyword evidence="2 5" id="KW-0732">Signal</keyword>
<dbReference type="PANTHER" id="PTHR36504:SF1">
    <property type="entry name" value="LIPOPOLYSACCHARIDE EXPORT SYSTEM PROTEIN LPTA"/>
    <property type="match status" value="1"/>
</dbReference>
<keyword evidence="1" id="KW-0813">Transport</keyword>
<dbReference type="RefSeq" id="WP_166258087.1">
    <property type="nucleotide sequence ID" value="NZ_JAAMOW010000007.1"/>
</dbReference>
<evidence type="ECO:0000256" key="3">
    <source>
        <dbReference type="ARBA" id="ARBA00022764"/>
    </source>
</evidence>
<proteinExistence type="predicted"/>
<name>A0A6M2BUZ2_9GAMM</name>
<protein>
    <submittedName>
        <fullName evidence="7">Lipopolysaccharide transport periplasmic protein LptA</fullName>
    </submittedName>
</protein>
<keyword evidence="8" id="KW-1185">Reference proteome</keyword>
<dbReference type="InterPro" id="IPR014340">
    <property type="entry name" value="LptA"/>
</dbReference>
<evidence type="ECO:0000256" key="1">
    <source>
        <dbReference type="ARBA" id="ARBA00022448"/>
    </source>
</evidence>
<dbReference type="GO" id="GO:0015920">
    <property type="term" value="P:lipopolysaccharide transport"/>
    <property type="evidence" value="ECO:0007669"/>
    <property type="project" value="InterPro"/>
</dbReference>
<evidence type="ECO:0000256" key="2">
    <source>
        <dbReference type="ARBA" id="ARBA00022729"/>
    </source>
</evidence>
<feature type="compositionally biased region" description="Low complexity" evidence="4">
    <location>
        <begin position="23"/>
        <end position="39"/>
    </location>
</feature>